<keyword evidence="2" id="KW-0548">Nucleotidyltransferase</keyword>
<organism evidence="5 6">
    <name type="scientific">Schaedlerella arabinosiphila</name>
    <dbReference type="NCBI Taxonomy" id="2044587"/>
    <lineage>
        <taxon>Bacteria</taxon>
        <taxon>Bacillati</taxon>
        <taxon>Bacillota</taxon>
        <taxon>Clostridia</taxon>
        <taxon>Lachnospirales</taxon>
        <taxon>Lachnospiraceae</taxon>
        <taxon>Schaedlerella</taxon>
    </lineage>
</organism>
<evidence type="ECO:0000256" key="4">
    <source>
        <dbReference type="ARBA" id="ARBA00022932"/>
    </source>
</evidence>
<dbReference type="GO" id="GO:0003887">
    <property type="term" value="F:DNA-directed DNA polymerase activity"/>
    <property type="evidence" value="ECO:0007669"/>
    <property type="project" value="UniProtKB-KW"/>
</dbReference>
<sequence>MPKYLIYGEEPYLIDKFREELTKKVETPEFNLLDTNEFGETEKAFLCQYPLLGDKKIMIFRAGKLTECTELIEFIAVQGKRAEVYIFCDEADRRTKIFKSFKKEEMKVYNKLPQETLEKTITQYIKKAGCEITSEAYRLFLQLVNYDSEDTNLYDVLHSLKRVCAVKKITKDVVESMVMDREKEDIFSLIRLIMNRQYGDVFRQADLLLRSQPNNVVGILSLLLRSYRIAYKMQRCNCSMQELGINYRTFVPRLSAEQCSQAMDILDGAVNKVKRGFYKPEIALKTVLAKLCEL</sequence>
<dbReference type="InterPro" id="IPR005790">
    <property type="entry name" value="DNA_polIII_delta"/>
</dbReference>
<dbReference type="AlphaFoldDB" id="A0A3R8JTW9"/>
<dbReference type="Proteomes" id="UP000274920">
    <property type="component" value="Unassembled WGS sequence"/>
</dbReference>
<dbReference type="PANTHER" id="PTHR34388">
    <property type="entry name" value="DNA POLYMERASE III SUBUNIT DELTA"/>
    <property type="match status" value="1"/>
</dbReference>
<dbReference type="Gene3D" id="1.10.8.60">
    <property type="match status" value="1"/>
</dbReference>
<dbReference type="InterPro" id="IPR027417">
    <property type="entry name" value="P-loop_NTPase"/>
</dbReference>
<dbReference type="EMBL" id="RHJS01000001">
    <property type="protein sequence ID" value="RRK36962.1"/>
    <property type="molecule type" value="Genomic_DNA"/>
</dbReference>
<protein>
    <submittedName>
        <fullName evidence="5">Uncharacterized protein</fullName>
    </submittedName>
</protein>
<evidence type="ECO:0000313" key="5">
    <source>
        <dbReference type="EMBL" id="RRK36962.1"/>
    </source>
</evidence>
<comment type="caution">
    <text evidence="5">The sequence shown here is derived from an EMBL/GenBank/DDBJ whole genome shotgun (WGS) entry which is preliminary data.</text>
</comment>
<keyword evidence="4" id="KW-0239">DNA-directed DNA polymerase</keyword>
<dbReference type="Gene3D" id="3.40.50.300">
    <property type="entry name" value="P-loop containing nucleotide triphosphate hydrolases"/>
    <property type="match status" value="1"/>
</dbReference>
<dbReference type="RefSeq" id="WP_125125902.1">
    <property type="nucleotide sequence ID" value="NZ_RHJS01000001.1"/>
</dbReference>
<dbReference type="GO" id="GO:0009360">
    <property type="term" value="C:DNA polymerase III complex"/>
    <property type="evidence" value="ECO:0007669"/>
    <property type="project" value="TreeGrafter"/>
</dbReference>
<keyword evidence="1" id="KW-0808">Transferase</keyword>
<keyword evidence="6" id="KW-1185">Reference proteome</keyword>
<name>A0A3R8JTW9_9FIRM</name>
<gene>
    <name evidence="5" type="ORF">EBB54_00420</name>
</gene>
<reference evidence="5" key="1">
    <citation type="submission" date="2018-10" db="EMBL/GenBank/DDBJ databases">
        <title>Schaedlerella arabinophila gen. nov. sp. nov., isolated from the mouse intestinal tract and comparative analysis with the genome of the closely related altered Schaedler flora strain ASF502.</title>
        <authorList>
            <person name="Miyake S."/>
            <person name="Soh M."/>
            <person name="Seedorf H."/>
        </authorList>
    </citation>
    <scope>NUCLEOTIDE SEQUENCE [LARGE SCALE GENOMIC DNA]</scope>
    <source>
        <strain evidence="5">DSM 106076</strain>
    </source>
</reference>
<evidence type="ECO:0000313" key="6">
    <source>
        <dbReference type="Proteomes" id="UP000274920"/>
    </source>
</evidence>
<proteinExistence type="predicted"/>
<accession>A0A3R8JTW9</accession>
<dbReference type="Gene3D" id="1.20.272.10">
    <property type="match status" value="1"/>
</dbReference>
<dbReference type="NCBIfam" id="TIGR01128">
    <property type="entry name" value="holA"/>
    <property type="match status" value="1"/>
</dbReference>
<dbReference type="PANTHER" id="PTHR34388:SF1">
    <property type="entry name" value="DNA POLYMERASE III SUBUNIT DELTA"/>
    <property type="match status" value="1"/>
</dbReference>
<dbReference type="GO" id="GO:0006261">
    <property type="term" value="P:DNA-templated DNA replication"/>
    <property type="evidence" value="ECO:0007669"/>
    <property type="project" value="TreeGrafter"/>
</dbReference>
<keyword evidence="3" id="KW-0235">DNA replication</keyword>
<dbReference type="GO" id="GO:0003677">
    <property type="term" value="F:DNA binding"/>
    <property type="evidence" value="ECO:0007669"/>
    <property type="project" value="InterPro"/>
</dbReference>
<evidence type="ECO:0000256" key="3">
    <source>
        <dbReference type="ARBA" id="ARBA00022705"/>
    </source>
</evidence>
<evidence type="ECO:0000256" key="2">
    <source>
        <dbReference type="ARBA" id="ARBA00022695"/>
    </source>
</evidence>
<evidence type="ECO:0000256" key="1">
    <source>
        <dbReference type="ARBA" id="ARBA00022679"/>
    </source>
</evidence>